<dbReference type="Proteomes" id="UP000011661">
    <property type="component" value="Unassembled WGS sequence"/>
</dbReference>
<feature type="non-terminal residue" evidence="1">
    <location>
        <position position="1"/>
    </location>
</feature>
<evidence type="ECO:0000313" key="2">
    <source>
        <dbReference type="Proteomes" id="UP000011661"/>
    </source>
</evidence>
<proteinExistence type="predicted"/>
<keyword evidence="2" id="KW-1185">Reference proteome</keyword>
<reference evidence="1 2" key="1">
    <citation type="journal article" date="2014" name="PLoS Genet.">
        <title>Phylogenetically driven sequencing of extremely halophilic archaea reveals strategies for static and dynamic osmo-response.</title>
        <authorList>
            <person name="Becker E.A."/>
            <person name="Seitzer P.M."/>
            <person name="Tritt A."/>
            <person name="Larsen D."/>
            <person name="Krusor M."/>
            <person name="Yao A.I."/>
            <person name="Wu D."/>
            <person name="Madern D."/>
            <person name="Eisen J.A."/>
            <person name="Darling A.E."/>
            <person name="Facciotti M.T."/>
        </authorList>
    </citation>
    <scope>NUCLEOTIDE SEQUENCE [LARGE SCALE GENOMIC DNA]</scope>
    <source>
        <strain evidence="1 2">JCM 14089</strain>
    </source>
</reference>
<accession>L9WI09</accession>
<sequence length="100" mass="11189">HKLKDLTANWSGTPLVVFVDDIHKIADDEDIVCDVINDFASVLGNNVHLVTAGQISIPSDSIVEEFRLNLYTRDETQVFLEASFDEVTEDHVHDVHTAVE</sequence>
<protein>
    <recommendedName>
        <fullName evidence="3">Orc1/cdc6 family replication initiation protein</fullName>
    </recommendedName>
</protein>
<organism evidence="1 2">
    <name type="scientific">Natronorubrum sulfidifaciens JCM 14089</name>
    <dbReference type="NCBI Taxonomy" id="1230460"/>
    <lineage>
        <taxon>Archaea</taxon>
        <taxon>Methanobacteriati</taxon>
        <taxon>Methanobacteriota</taxon>
        <taxon>Stenosarchaea group</taxon>
        <taxon>Halobacteria</taxon>
        <taxon>Halobacteriales</taxon>
        <taxon>Natrialbaceae</taxon>
        <taxon>Natronorubrum</taxon>
    </lineage>
</organism>
<dbReference type="EMBL" id="AOHX01000006">
    <property type="protein sequence ID" value="ELY49140.1"/>
    <property type="molecule type" value="Genomic_DNA"/>
</dbReference>
<name>L9WI09_9EURY</name>
<evidence type="ECO:0000313" key="1">
    <source>
        <dbReference type="EMBL" id="ELY49140.1"/>
    </source>
</evidence>
<comment type="caution">
    <text evidence="1">The sequence shown here is derived from an EMBL/GenBank/DDBJ whole genome shotgun (WGS) entry which is preliminary data.</text>
</comment>
<feature type="non-terminal residue" evidence="1">
    <location>
        <position position="100"/>
    </location>
</feature>
<gene>
    <name evidence="1" type="ORF">C495_01015</name>
</gene>
<dbReference type="AlphaFoldDB" id="L9WI09"/>
<evidence type="ECO:0008006" key="3">
    <source>
        <dbReference type="Google" id="ProtNLM"/>
    </source>
</evidence>